<name>A0A941D6T0_9MICO</name>
<protein>
    <submittedName>
        <fullName evidence="3">Uncharacterized protein</fullName>
    </submittedName>
</protein>
<feature type="compositionally biased region" description="Basic and acidic residues" evidence="1">
    <location>
        <begin position="78"/>
        <end position="102"/>
    </location>
</feature>
<sequence>MWRRGPSEGLSRERGASTLEYLGVALVVAVVVVSVASVVTGGRIASTMGCAWGQLVGGGAGCDAGATAAAGDEGAGTGDRRDAARDTRDNRRDDARGDRPEPGDPPGSGEGAVDGDEAYPGGLGPPSPGTTAGESPDPPPWTPPDQGAGEHASEDASLGDRATLAAAEAAANALSGTWPDAARNLLHFLGNSGDTLDQDVDSMLESSSALSDAVDIQQQRLAAAAVEQARASGATGPVTFPVNTQWAGVYITSDDSANWFYALGGISYNQTGSVTVTPPSSPGGAWTYEMSTEVNIRDRYNWDGGKSTQIGPVTITDEQLAELHRAGLAREFTAVGTSTRRNTSGEVP</sequence>
<keyword evidence="2" id="KW-0812">Transmembrane</keyword>
<dbReference type="Proteomes" id="UP000677016">
    <property type="component" value="Unassembled WGS sequence"/>
</dbReference>
<keyword evidence="4" id="KW-1185">Reference proteome</keyword>
<comment type="caution">
    <text evidence="3">The sequence shown here is derived from an EMBL/GenBank/DDBJ whole genome shotgun (WGS) entry which is preliminary data.</text>
</comment>
<keyword evidence="2" id="KW-0472">Membrane</keyword>
<evidence type="ECO:0000313" key="3">
    <source>
        <dbReference type="EMBL" id="MBR7742900.1"/>
    </source>
</evidence>
<accession>A0A941D6T0</accession>
<feature type="transmembrane region" description="Helical" evidence="2">
    <location>
        <begin position="21"/>
        <end position="40"/>
    </location>
</feature>
<gene>
    <name evidence="3" type="ORF">KC207_06295</name>
</gene>
<evidence type="ECO:0000313" key="4">
    <source>
        <dbReference type="Proteomes" id="UP000677016"/>
    </source>
</evidence>
<reference evidence="3" key="1">
    <citation type="submission" date="2021-04" db="EMBL/GenBank/DDBJ databases">
        <title>Phycicoccus avicenniae sp. nov., a novel endophytic actinomycetes isolated from branch of Avicennia mariana.</title>
        <authorList>
            <person name="Tuo L."/>
        </authorList>
    </citation>
    <scope>NUCLEOTIDE SEQUENCE</scope>
    <source>
        <strain evidence="3">BSK3Z-2</strain>
    </source>
</reference>
<evidence type="ECO:0000256" key="1">
    <source>
        <dbReference type="SAM" id="MobiDB-lite"/>
    </source>
</evidence>
<dbReference type="RefSeq" id="WP_211602063.1">
    <property type="nucleotide sequence ID" value="NZ_JAGSNF010000006.1"/>
</dbReference>
<feature type="region of interest" description="Disordered" evidence="1">
    <location>
        <begin position="68"/>
        <end position="159"/>
    </location>
</feature>
<organism evidence="3 4">
    <name type="scientific">Phycicoccus avicenniae</name>
    <dbReference type="NCBI Taxonomy" id="2828860"/>
    <lineage>
        <taxon>Bacteria</taxon>
        <taxon>Bacillati</taxon>
        <taxon>Actinomycetota</taxon>
        <taxon>Actinomycetes</taxon>
        <taxon>Micrococcales</taxon>
        <taxon>Intrasporangiaceae</taxon>
        <taxon>Phycicoccus</taxon>
    </lineage>
</organism>
<dbReference type="EMBL" id="JAGSNF010000006">
    <property type="protein sequence ID" value="MBR7742900.1"/>
    <property type="molecule type" value="Genomic_DNA"/>
</dbReference>
<keyword evidence="2" id="KW-1133">Transmembrane helix</keyword>
<dbReference type="AlphaFoldDB" id="A0A941D6T0"/>
<evidence type="ECO:0000256" key="2">
    <source>
        <dbReference type="SAM" id="Phobius"/>
    </source>
</evidence>
<proteinExistence type="predicted"/>